<dbReference type="EMBL" id="BLLK01000047">
    <property type="protein sequence ID" value="GFH55038.1"/>
    <property type="molecule type" value="Genomic_DNA"/>
</dbReference>
<dbReference type="AlphaFoldDB" id="A0AAD3H9L7"/>
<evidence type="ECO:0000313" key="2">
    <source>
        <dbReference type="Proteomes" id="UP001054902"/>
    </source>
</evidence>
<gene>
    <name evidence="1" type="ORF">CTEN210_11514</name>
</gene>
<sequence length="145" mass="16295">MSNKRLKVSPVCDNREEPSASLQDLPNDVLKYCFSFIPGSYITVGPVSMNFYSNYSTLGIHESASFNSAETLLEIGKNRRTTADAVSSDIKLTEYCFVVDAPEKFMEKVFCMAATKSRRDIIECCKTFGINCNKVFETNDRKILS</sequence>
<evidence type="ECO:0000313" key="1">
    <source>
        <dbReference type="EMBL" id="GFH55038.1"/>
    </source>
</evidence>
<protein>
    <submittedName>
        <fullName evidence="1">Uncharacterized protein</fullName>
    </submittedName>
</protein>
<proteinExistence type="predicted"/>
<organism evidence="1 2">
    <name type="scientific">Chaetoceros tenuissimus</name>
    <dbReference type="NCBI Taxonomy" id="426638"/>
    <lineage>
        <taxon>Eukaryota</taxon>
        <taxon>Sar</taxon>
        <taxon>Stramenopiles</taxon>
        <taxon>Ochrophyta</taxon>
        <taxon>Bacillariophyta</taxon>
        <taxon>Coscinodiscophyceae</taxon>
        <taxon>Chaetocerotophycidae</taxon>
        <taxon>Chaetocerotales</taxon>
        <taxon>Chaetocerotaceae</taxon>
        <taxon>Chaetoceros</taxon>
    </lineage>
</organism>
<name>A0AAD3H9L7_9STRA</name>
<comment type="caution">
    <text evidence="1">The sequence shown here is derived from an EMBL/GenBank/DDBJ whole genome shotgun (WGS) entry which is preliminary data.</text>
</comment>
<dbReference type="Proteomes" id="UP001054902">
    <property type="component" value="Unassembled WGS sequence"/>
</dbReference>
<accession>A0AAD3H9L7</accession>
<keyword evidence="2" id="KW-1185">Reference proteome</keyword>
<reference evidence="1 2" key="1">
    <citation type="journal article" date="2021" name="Sci. Rep.">
        <title>The genome of the diatom Chaetoceros tenuissimus carries an ancient integrated fragment of an extant virus.</title>
        <authorList>
            <person name="Hongo Y."/>
            <person name="Kimura K."/>
            <person name="Takaki Y."/>
            <person name="Yoshida Y."/>
            <person name="Baba S."/>
            <person name="Kobayashi G."/>
            <person name="Nagasaki K."/>
            <person name="Hano T."/>
            <person name="Tomaru Y."/>
        </authorList>
    </citation>
    <scope>NUCLEOTIDE SEQUENCE [LARGE SCALE GENOMIC DNA]</scope>
    <source>
        <strain evidence="1 2">NIES-3715</strain>
    </source>
</reference>